<name>A0AAU9JWM2_9CILI</name>
<comment type="caution">
    <text evidence="2">The sequence shown here is derived from an EMBL/GenBank/DDBJ whole genome shotgun (WGS) entry which is preliminary data.</text>
</comment>
<evidence type="ECO:0000256" key="1">
    <source>
        <dbReference type="SAM" id="MobiDB-lite"/>
    </source>
</evidence>
<accession>A0AAU9JWM2</accession>
<dbReference type="EMBL" id="CAJZBQ010000047">
    <property type="protein sequence ID" value="CAG9329284.1"/>
    <property type="molecule type" value="Genomic_DNA"/>
</dbReference>
<gene>
    <name evidence="2" type="ORF">BSTOLATCC_MIC48341</name>
</gene>
<sequence>MEEKEFNTWSWEEAALVYRQRLCSISNRLDEVDSEYDELFSDEEFSEDVDDILGEEDWNEGQVDEESEEDGDESSEEDREEELTEK</sequence>
<organism evidence="2 3">
    <name type="scientific">Blepharisma stoltei</name>
    <dbReference type="NCBI Taxonomy" id="1481888"/>
    <lineage>
        <taxon>Eukaryota</taxon>
        <taxon>Sar</taxon>
        <taxon>Alveolata</taxon>
        <taxon>Ciliophora</taxon>
        <taxon>Postciliodesmatophora</taxon>
        <taxon>Heterotrichea</taxon>
        <taxon>Heterotrichida</taxon>
        <taxon>Blepharismidae</taxon>
        <taxon>Blepharisma</taxon>
    </lineage>
</organism>
<feature type="region of interest" description="Disordered" evidence="1">
    <location>
        <begin position="54"/>
        <end position="86"/>
    </location>
</feature>
<evidence type="ECO:0000313" key="2">
    <source>
        <dbReference type="EMBL" id="CAG9329284.1"/>
    </source>
</evidence>
<keyword evidence="3" id="KW-1185">Reference proteome</keyword>
<protein>
    <submittedName>
        <fullName evidence="2">Uncharacterized protein</fullName>
    </submittedName>
</protein>
<proteinExistence type="predicted"/>
<dbReference type="AlphaFoldDB" id="A0AAU9JWM2"/>
<reference evidence="2" key="1">
    <citation type="submission" date="2021-09" db="EMBL/GenBank/DDBJ databases">
        <authorList>
            <consortium name="AG Swart"/>
            <person name="Singh M."/>
            <person name="Singh A."/>
            <person name="Seah K."/>
            <person name="Emmerich C."/>
        </authorList>
    </citation>
    <scope>NUCLEOTIDE SEQUENCE</scope>
    <source>
        <strain evidence="2">ATCC30299</strain>
    </source>
</reference>
<dbReference type="Proteomes" id="UP001162131">
    <property type="component" value="Unassembled WGS sequence"/>
</dbReference>
<evidence type="ECO:0000313" key="3">
    <source>
        <dbReference type="Proteomes" id="UP001162131"/>
    </source>
</evidence>